<dbReference type="STRING" id="1144275.COCOR_06211"/>
<dbReference type="RefSeq" id="WP_014398999.1">
    <property type="nucleotide sequence ID" value="NC_017030.1"/>
</dbReference>
<organism evidence="1 2">
    <name type="scientific">Corallococcus coralloides (strain ATCC 25202 / DSM 2259 / NBRC 100086 / M2)</name>
    <name type="common">Myxococcus coralloides</name>
    <dbReference type="NCBI Taxonomy" id="1144275"/>
    <lineage>
        <taxon>Bacteria</taxon>
        <taxon>Pseudomonadati</taxon>
        <taxon>Myxococcota</taxon>
        <taxon>Myxococcia</taxon>
        <taxon>Myxococcales</taxon>
        <taxon>Cystobacterineae</taxon>
        <taxon>Myxococcaceae</taxon>
        <taxon>Corallococcus</taxon>
    </lineage>
</organism>
<reference evidence="2" key="2">
    <citation type="submission" date="2012-03" db="EMBL/GenBank/DDBJ databases">
        <title>Genome sequence of the fruiting myxobacterium Corallococcus coralloides DSM 2259.</title>
        <authorList>
            <person name="Huntley S."/>
            <person name="Zhang Y."/>
            <person name="Treuner-Lange A."/>
            <person name="Sensen C.W."/>
            <person name="Sogaard-Andersen L."/>
        </authorList>
    </citation>
    <scope>NUCLEOTIDE SEQUENCE [LARGE SCALE GENOMIC DNA]</scope>
    <source>
        <strain evidence="2">ATCC 25202 / DSM 2259 / NBRC 100086 / M2</strain>
    </source>
</reference>
<evidence type="ECO:0000313" key="2">
    <source>
        <dbReference type="Proteomes" id="UP000007587"/>
    </source>
</evidence>
<accession>H8MNT0</accession>
<sequence>MVPPPSPQSSLFDFIRTQALLHEEAHRIRELLFEQLLASAAPGASEQFPAGSQEEVLLGPLRRLQMLMLKHPIVVQAAFCALVAEGRRFAATPEGAAWKSALASSPLLQQGRRLWDALSLNIPEEDPATVLPSAYIEALFQAMGSAQLEELLRQLQDLPRQGEAHAAAR</sequence>
<dbReference type="HOGENOM" id="CLU_1593560_0_0_7"/>
<dbReference type="eggNOG" id="ENOG502ZXQB">
    <property type="taxonomic scope" value="Bacteria"/>
</dbReference>
<evidence type="ECO:0000313" key="1">
    <source>
        <dbReference type="EMBL" id="AFE06810.1"/>
    </source>
</evidence>
<reference evidence="1 2" key="1">
    <citation type="journal article" date="2012" name="J. Bacteriol.">
        <title>Complete Genome Sequence of the Fruiting Myxobacterium Corallococcus coralloides DSM 2259.</title>
        <authorList>
            <person name="Huntley S."/>
            <person name="Zhang Y."/>
            <person name="Treuner-Lange A."/>
            <person name="Kneip S."/>
            <person name="Sensen C.W."/>
            <person name="Sogaard-Andersen L."/>
        </authorList>
    </citation>
    <scope>NUCLEOTIDE SEQUENCE [LARGE SCALE GENOMIC DNA]</scope>
    <source>
        <strain evidence="2">ATCC 25202 / DSM 2259 / NBRC 100086 / M2</strain>
    </source>
</reference>
<dbReference type="OrthoDB" id="5522937at2"/>
<proteinExistence type="predicted"/>
<dbReference type="Proteomes" id="UP000007587">
    <property type="component" value="Chromosome"/>
</dbReference>
<name>H8MNT0_CORCM</name>
<dbReference type="EMBL" id="CP003389">
    <property type="protein sequence ID" value="AFE06810.1"/>
    <property type="molecule type" value="Genomic_DNA"/>
</dbReference>
<gene>
    <name evidence="1" type="ordered locus">COCOR_06211</name>
</gene>
<protein>
    <submittedName>
        <fullName evidence="1">Uncharacterized protein</fullName>
    </submittedName>
</protein>
<dbReference type="KEGG" id="ccx:COCOR_06211"/>
<keyword evidence="2" id="KW-1185">Reference proteome</keyword>
<dbReference type="InParanoid" id="H8MNT0"/>
<dbReference type="AlphaFoldDB" id="H8MNT0"/>